<evidence type="ECO:0000256" key="1">
    <source>
        <dbReference type="ARBA" id="ARBA00001974"/>
    </source>
</evidence>
<evidence type="ECO:0000256" key="4">
    <source>
        <dbReference type="ARBA" id="ARBA00022827"/>
    </source>
</evidence>
<feature type="transmembrane region" description="Helical" evidence="7">
    <location>
        <begin position="6"/>
        <end position="23"/>
    </location>
</feature>
<dbReference type="InterPro" id="IPR051205">
    <property type="entry name" value="UbiH/COQ6_monooxygenase"/>
</dbReference>
<dbReference type="InterPro" id="IPR036188">
    <property type="entry name" value="FAD/NAD-bd_sf"/>
</dbReference>
<dbReference type="GO" id="GO:0008681">
    <property type="term" value="F:2-octaprenyl-6-methoxyphenol hydroxylase activity"/>
    <property type="evidence" value="ECO:0007669"/>
    <property type="project" value="InterPro"/>
</dbReference>
<evidence type="ECO:0000256" key="3">
    <source>
        <dbReference type="ARBA" id="ARBA00022630"/>
    </source>
</evidence>
<keyword evidence="7" id="KW-0812">Transmembrane</keyword>
<keyword evidence="3" id="KW-0285">Flavoprotein</keyword>
<evidence type="ECO:0000313" key="9">
    <source>
        <dbReference type="EMBL" id="VAW68647.1"/>
    </source>
</evidence>
<dbReference type="GO" id="GO:0071949">
    <property type="term" value="F:FAD binding"/>
    <property type="evidence" value="ECO:0007669"/>
    <property type="project" value="InterPro"/>
</dbReference>
<dbReference type="PRINTS" id="PR00420">
    <property type="entry name" value="RNGMNOXGNASE"/>
</dbReference>
<evidence type="ECO:0000256" key="7">
    <source>
        <dbReference type="SAM" id="Phobius"/>
    </source>
</evidence>
<dbReference type="Gene3D" id="3.50.50.60">
    <property type="entry name" value="FAD/NAD(P)-binding domain"/>
    <property type="match status" value="2"/>
</dbReference>
<dbReference type="InterPro" id="IPR011295">
    <property type="entry name" value="UbiH"/>
</dbReference>
<dbReference type="NCBIfam" id="NF004356">
    <property type="entry name" value="PRK05732.1"/>
    <property type="match status" value="1"/>
</dbReference>
<feature type="domain" description="FAD-binding" evidence="8">
    <location>
        <begin position="5"/>
        <end position="348"/>
    </location>
</feature>
<comment type="cofactor">
    <cofactor evidence="1">
        <name>FAD</name>
        <dbReference type="ChEBI" id="CHEBI:57692"/>
    </cofactor>
</comment>
<keyword evidence="5" id="KW-0560">Oxidoreductase</keyword>
<organism evidence="9">
    <name type="scientific">hydrothermal vent metagenome</name>
    <dbReference type="NCBI Taxonomy" id="652676"/>
    <lineage>
        <taxon>unclassified sequences</taxon>
        <taxon>metagenomes</taxon>
        <taxon>ecological metagenomes</taxon>
    </lineage>
</organism>
<keyword evidence="6" id="KW-0503">Monooxygenase</keyword>
<keyword evidence="7" id="KW-0472">Membrane</keyword>
<name>A0A3B0XZA7_9ZZZZ</name>
<reference evidence="9" key="1">
    <citation type="submission" date="2018-06" db="EMBL/GenBank/DDBJ databases">
        <authorList>
            <person name="Zhirakovskaya E."/>
        </authorList>
    </citation>
    <scope>NUCLEOTIDE SEQUENCE</scope>
</reference>
<dbReference type="AlphaFoldDB" id="A0A3B0XZA7"/>
<dbReference type="EMBL" id="UOFI01000135">
    <property type="protein sequence ID" value="VAW68647.1"/>
    <property type="molecule type" value="Genomic_DNA"/>
</dbReference>
<gene>
    <name evidence="9" type="ORF">MNBD_GAMMA09-2064</name>
</gene>
<evidence type="ECO:0000256" key="6">
    <source>
        <dbReference type="ARBA" id="ARBA00023033"/>
    </source>
</evidence>
<dbReference type="SUPFAM" id="SSF51905">
    <property type="entry name" value="FAD/NAD(P)-binding domain"/>
    <property type="match status" value="1"/>
</dbReference>
<protein>
    <submittedName>
        <fullName evidence="9">2-polyprenyl-6-methoxyphenol hydroxylase</fullName>
    </submittedName>
</protein>
<proteinExistence type="inferred from homology"/>
<dbReference type="Pfam" id="PF01494">
    <property type="entry name" value="FAD_binding_3"/>
    <property type="match status" value="1"/>
</dbReference>
<comment type="similarity">
    <text evidence="2">Belongs to the UbiH/COQ6 family.</text>
</comment>
<evidence type="ECO:0000259" key="8">
    <source>
        <dbReference type="Pfam" id="PF01494"/>
    </source>
</evidence>
<dbReference type="InterPro" id="IPR010971">
    <property type="entry name" value="UbiH/COQ6"/>
</dbReference>
<dbReference type="NCBIfam" id="TIGR01984">
    <property type="entry name" value="UbiH"/>
    <property type="match status" value="1"/>
</dbReference>
<dbReference type="PANTHER" id="PTHR43876">
    <property type="entry name" value="UBIQUINONE BIOSYNTHESIS MONOOXYGENASE COQ6, MITOCHONDRIAL"/>
    <property type="match status" value="1"/>
</dbReference>
<dbReference type="GO" id="GO:0006744">
    <property type="term" value="P:ubiquinone biosynthetic process"/>
    <property type="evidence" value="ECO:0007669"/>
    <property type="project" value="InterPro"/>
</dbReference>
<dbReference type="PANTHER" id="PTHR43876:SF8">
    <property type="entry name" value="2-OCTAPRENYL-6-METHOXYPHENOL HYDROXYLASE"/>
    <property type="match status" value="1"/>
</dbReference>
<keyword evidence="7" id="KW-1133">Transmembrane helix</keyword>
<dbReference type="InterPro" id="IPR002938">
    <property type="entry name" value="FAD-bd"/>
</dbReference>
<keyword evidence="4" id="KW-0274">FAD</keyword>
<evidence type="ECO:0000256" key="2">
    <source>
        <dbReference type="ARBA" id="ARBA00005349"/>
    </source>
</evidence>
<evidence type="ECO:0000256" key="5">
    <source>
        <dbReference type="ARBA" id="ARBA00023002"/>
    </source>
</evidence>
<accession>A0A3B0XZA7</accession>
<dbReference type="NCBIfam" id="TIGR01988">
    <property type="entry name" value="Ubi-OHases"/>
    <property type="match status" value="1"/>
</dbReference>
<sequence length="406" mass="45587">MKQQYDIIIIGGGMVGVSLVAALRNHRDKKIAVVEAYDLESASQPSFDDRSIALAYGSRRIWEAMGLWSVLQPEIEAIKHIHVSDRGHFGATRIDHREENVEALGYVAENRVIGRVLMSELQSLAHVDWYCPATIETLQQTQGDVTISIRQQNKKNQRLTLQCKLLVAADGVQSHTRQLAGLSVKQNDYKQSAVIANVLTDQPHQGVAYERFTESGPVAFLPMTENRYSVVWTCHSDDEPHIMNLTDKAFIAELQQHFGYRAGIIQKTGQRFSYPLKYTETEQLCKGRVVIIGNAAHALHPVSGQGYNLALRDVAELAEMIVQGEDPGHALLLANYHAKRLKDMRRVYRITDTMVKVFSNNIEPLGHLRASALIALNLIPPLRTLMARQSMGLLGRMNKLQRRLPL</sequence>